<dbReference type="EMBL" id="CAXLJM020000104">
    <property type="protein sequence ID" value="CAL8134406.1"/>
    <property type="molecule type" value="Genomic_DNA"/>
</dbReference>
<evidence type="ECO:0000259" key="9">
    <source>
        <dbReference type="Pfam" id="PF12340"/>
    </source>
</evidence>
<evidence type="ECO:0000313" key="11">
    <source>
        <dbReference type="EMBL" id="CAL8134406.1"/>
    </source>
</evidence>
<keyword evidence="7" id="KW-0175">Coiled coil</keyword>
<evidence type="ECO:0000256" key="4">
    <source>
        <dbReference type="ARBA" id="ARBA00022786"/>
    </source>
</evidence>
<organism evidence="11 12">
    <name type="scientific">Orchesella dallaii</name>
    <dbReference type="NCBI Taxonomy" id="48710"/>
    <lineage>
        <taxon>Eukaryota</taxon>
        <taxon>Metazoa</taxon>
        <taxon>Ecdysozoa</taxon>
        <taxon>Arthropoda</taxon>
        <taxon>Hexapoda</taxon>
        <taxon>Collembola</taxon>
        <taxon>Entomobryomorpha</taxon>
        <taxon>Entomobryoidea</taxon>
        <taxon>Orchesellidae</taxon>
        <taxon>Orchesellinae</taxon>
        <taxon>Orchesella</taxon>
    </lineage>
</organism>
<feature type="coiled-coil region" evidence="7">
    <location>
        <begin position="1950"/>
        <end position="1984"/>
    </location>
</feature>
<reference evidence="11 12" key="1">
    <citation type="submission" date="2024-08" db="EMBL/GenBank/DDBJ databases">
        <authorList>
            <person name="Cucini C."/>
            <person name="Frati F."/>
        </authorList>
    </citation>
    <scope>NUCLEOTIDE SEQUENCE [LARGE SCALE GENOMIC DNA]</scope>
</reference>
<evidence type="ECO:0000256" key="3">
    <source>
        <dbReference type="ARBA" id="ARBA00022670"/>
    </source>
</evidence>
<evidence type="ECO:0000256" key="1">
    <source>
        <dbReference type="ARBA" id="ARBA00000707"/>
    </source>
</evidence>
<dbReference type="InterPro" id="IPR022099">
    <property type="entry name" value="DUF3638"/>
</dbReference>
<dbReference type="InterPro" id="IPR051346">
    <property type="entry name" value="OTU_Deubiquitinase"/>
</dbReference>
<comment type="catalytic activity">
    <reaction evidence="1">
        <text>Thiol-dependent hydrolysis of ester, thioester, amide, peptide and isopeptide bonds formed by the C-terminal Gly of ubiquitin (a 76-residue protein attached to proteins as an intracellular targeting signal).</text>
        <dbReference type="EC" id="3.4.19.12"/>
    </reaction>
</comment>
<feature type="domain" description="DUF3638" evidence="9">
    <location>
        <begin position="1442"/>
        <end position="1665"/>
    </location>
</feature>
<evidence type="ECO:0000313" key="12">
    <source>
        <dbReference type="Proteomes" id="UP001642540"/>
    </source>
</evidence>
<keyword evidence="12" id="KW-1185">Reference proteome</keyword>
<keyword evidence="4" id="KW-0833">Ubl conjugation pathway</keyword>
<evidence type="ECO:0000259" key="10">
    <source>
        <dbReference type="Pfam" id="PF12359"/>
    </source>
</evidence>
<dbReference type="InterPro" id="IPR022105">
    <property type="entry name" value="DUF3645"/>
</dbReference>
<proteinExistence type="predicted"/>
<dbReference type="Proteomes" id="UP001642540">
    <property type="component" value="Unassembled WGS sequence"/>
</dbReference>
<protein>
    <recommendedName>
        <fullName evidence="2">ubiquitinyl hydrolase 1</fullName>
        <ecNumber evidence="2">3.4.19.12</ecNumber>
    </recommendedName>
</protein>
<evidence type="ECO:0000256" key="2">
    <source>
        <dbReference type="ARBA" id="ARBA00012759"/>
    </source>
</evidence>
<sequence length="2575" mass="297699">MRNLKEQIVADMVSKIEAKKNEARMTKQKCQELQNEIYRMSCETSWSSYYQTNQHVGNCARCRKKDSLENLRKSVSYYQRPLPNVPGKGYFQDAVVFELLLPVEIAFLRNSLAIFLGELCGHTLFEELTQAKDMHVTWTSFGDLSRFGDRTKAGYASEVRLGSKTKSIMDSHYGNSNLDVMSAHEDSFILDNGLSLNFFFNPRLNFQLSEEYFRFQIKNTSKQEPYANLQFSLNLPRPTENEVISLQYTYHQKLQLKEFLTYGSMRSGHRIQLRNLYAAIANETISLEQEPVLALILQTIWEVGPRVKENVREIHADFYEKTFSLEFLELLERILKSNSTNWSCPMVILTVIVLTIRILELNENYEVRKYCTKILKQTRNILESWWKKMEDIILNSEASSGSTNDMAELKELLFLTSLCSAFTFNVSSLHLMPHVIYDQEDVKFWLHTVARMYHMVVREKTHESCSKFLQNLLRHARQISLNIESYITTQLSQQTLHEYSSRQWTGAETTKLTSEWYYHHDDSHSKTANIYSLKYEEYQDQKIHTVHIDILRGVFLVDGYPPSHLPENIMQHPLFNLFFQHCRFRIQRDSRTFRTLNQYEDNHYEFYFTKEDGALIIQELHEDYSLELLPPALFKGQLSSHFINSYTHWLHTKTNEVYFRPKITKSSGSVKKDPEFVLISNGQKMLLKKYPANSEFHRFVLSINSHGFNQIVNNLRKLETSDFIDITLETNQAAKKFKIYANLRRFNLTFELEKKDGLLYSQNFPGFYVSPNQAFGTFTGLQSGLLLEKKCLSDVSGFKKLFLIQHGHIERYKNSNKAHQSVCINFLRKPPMFTFEVDQILHRLKAGNDKSAWLYLAALHASTSSPFPDTFTGLTGTEMAMWILQSGLVWSCSPYDKESLCTLQIIRNLSPHRVYYPDHLKEMQKTRWPAGLNKNSYAAYDGYSIVVDYLINCSNRLKGLFPDFAGDIKNTTLNNTKYHVPKLKERAYFRHINLYNKCAQLGDSFVGHLNQSVLLQKMKCLGSFGFGSPPEGGWMELAKVRMLGLPHFTPSTKTITSLIMTSEILPYDTSDTLSGDIFNMWFATNFRENWLRLYALALKVNRQPSLLQHEFTLLLGALLYRRRVSLEQALNLHNISCLPPSASYEFPPVISSWRDYIPTSNSWVSTDIERILKSCAKDFPQSENEFSTYAKYLVAYQDYTNDKDSAMQRAKAILINYWPTSKIGLRSVRDLISSYYVNHDTLTTEISSTFAFWFNNRELKLFVDKVDEAMEKASSDHTRKMSVIITAPRQSGTLYFDCIKDKSDEIEMAMLIKPLESLLHLQQLFSTGQLAVLEGKTKMEQRLACIKLINMITKNLQDLSSMSENGKALNEAGIHFRFAPLVILRSLLKQESKSENVIKDYAGALAVLFTHLRRLNRIIYFERDPKTYSVELERETTNKPFENWSPEEYPEWLLLELELDVTIRAVQVRVAKHMMNMSGNGVKNGVTQLNMGEGKTSVIVPMIVSKLSSNEDMLCRVTVLSSIFTTNFSLLSFTIGGLLNRRLYTVPCRRDYKISEFLPQIQQTYDECMKQNGVIMTLPEYRLSFRLMMYNYYLQNKYDLALQVYNIENWLRQHARDIVDESDEIFSVKYQLIYTTGHQLNIDGGNMRWVVCQKLLQILPQVASQLFDKFGPNIVEFSKEEATSNSEQFTHFRILDSKCKNDFHELMADAILDGKVDLLGLILKEQDRSLVKTFLVNENLSEDEHKTFVNWKGIDEEQKLVLLLVSGYLRRGVFFSAFCKRWRVECGVNDKGDKLMAVPFRAKDVAAERTEFGHPDMAIVLTQLSYYYSGLNDEQLYEAFNILRIMTGPEKDYNSWMRAIPNTKNIHDSIKMYKGINLLDYEQRTKYLFPILRRHKLVIDFWLENVVFPKESKQFPGKLVMNAWDLCYEKQNHSTTGFSGTNDSSLLLPATISQQDLEELKKTNEELEITIQRQENQCKRSLEMGVSCNTILKFMTQDNLRVLIDAGAIVLELGNEALAQRWLDLDPTLEGVVYFTTGNELVIKTRSNLKESGGDVPLKLSPYRERLENCAVYLDDYHTRGTDLKLPTNFKACVTIGSSMRRDKLVQACMRMRKLGKGQSIQFYLSHEAANKILEMNKNNGDYFDIISVKDILLWVGHNSKQFEVDGLPYWAASAKNYTQKLAADEIFETSPDKSSEAGDILAKQCEDPEVFDLQTLYGTYKSKTLLLDVIPNWFLNVKEKLLSEDNLTKLSKQVLKMIGCNKRLVQNKIQEHAPNQEFLFSMLEEEQEKELEPEQEREVQVERPPRATPLTPKMHQNVELFVKLGGKLHDDEEGIVRLGDVFRNTTFSSLVQPECWNGNFYATEDFLSVIQSNGYKLDGFLRTMTYITSWTAPSPSPTADENQVETLLLLSPFEVNELMPLFRRNHKDEIAVTLHMFTGRLIEGQDILVNKTRLQLPISRQGVHLNEVLMAPFLIAAGNLFFTSMEEQKAFASYLGLRPRPWNDEEEAAFKAGLIEKTGFVRPNSDLSLSMSSRFERDPSGMVRAILKCRNDVLRDSDHTIRLLNQCAYILELK</sequence>
<evidence type="ECO:0000256" key="5">
    <source>
        <dbReference type="ARBA" id="ARBA00022801"/>
    </source>
</evidence>
<feature type="region of interest" description="Disordered" evidence="8">
    <location>
        <begin position="2292"/>
        <end position="2311"/>
    </location>
</feature>
<dbReference type="PANTHER" id="PTHR13367:SF33">
    <property type="entry name" value="P-LOOP CONTAINING NUCLEOSIDE TRIPHOSPHATE HYDROLASE PROTEIN"/>
    <property type="match status" value="1"/>
</dbReference>
<dbReference type="Pfam" id="PF12340">
    <property type="entry name" value="DUF3638"/>
    <property type="match status" value="1"/>
</dbReference>
<name>A0ABP1RSI2_9HEXA</name>
<keyword evidence="5" id="KW-0378">Hydrolase</keyword>
<keyword evidence="3" id="KW-0645">Protease</keyword>
<gene>
    <name evidence="11" type="ORF">ODALV1_LOCUS25509</name>
</gene>
<evidence type="ECO:0000256" key="8">
    <source>
        <dbReference type="SAM" id="MobiDB-lite"/>
    </source>
</evidence>
<comment type="caution">
    <text evidence="11">The sequence shown here is derived from an EMBL/GenBank/DDBJ whole genome shotgun (WGS) entry which is preliminary data.</text>
</comment>
<evidence type="ECO:0000256" key="6">
    <source>
        <dbReference type="ARBA" id="ARBA00022807"/>
    </source>
</evidence>
<dbReference type="PANTHER" id="PTHR13367">
    <property type="entry name" value="UBIQUITIN THIOESTERASE"/>
    <property type="match status" value="1"/>
</dbReference>
<dbReference type="Pfam" id="PF12359">
    <property type="entry name" value="DUF3645"/>
    <property type="match status" value="1"/>
</dbReference>
<dbReference type="EC" id="3.4.19.12" evidence="2"/>
<feature type="compositionally biased region" description="Basic and acidic residues" evidence="8">
    <location>
        <begin position="2292"/>
        <end position="2306"/>
    </location>
</feature>
<accession>A0ABP1RSI2</accession>
<keyword evidence="6" id="KW-0788">Thiol protease</keyword>
<feature type="domain" description="DUF3645" evidence="10">
    <location>
        <begin position="1792"/>
        <end position="1822"/>
    </location>
</feature>
<evidence type="ECO:0000256" key="7">
    <source>
        <dbReference type="SAM" id="Coils"/>
    </source>
</evidence>